<dbReference type="SMART" id="SM00507">
    <property type="entry name" value="HNHc"/>
    <property type="match status" value="1"/>
</dbReference>
<protein>
    <recommendedName>
        <fullName evidence="2">HNH nuclease domain-containing protein</fullName>
    </recommendedName>
</protein>
<dbReference type="Proteomes" id="UP000027178">
    <property type="component" value="Unassembled WGS sequence"/>
</dbReference>
<evidence type="ECO:0000259" key="2">
    <source>
        <dbReference type="SMART" id="SM00507"/>
    </source>
</evidence>
<evidence type="ECO:0000313" key="4">
    <source>
        <dbReference type="Proteomes" id="UP000027178"/>
    </source>
</evidence>
<dbReference type="PATRIC" id="fig|1348663.4.peg.4029"/>
<organism evidence="3 4">
    <name type="scientific">Kitasatospora cheerisanensis KCTC 2395</name>
    <dbReference type="NCBI Taxonomy" id="1348663"/>
    <lineage>
        <taxon>Bacteria</taxon>
        <taxon>Bacillati</taxon>
        <taxon>Actinomycetota</taxon>
        <taxon>Actinomycetes</taxon>
        <taxon>Kitasatosporales</taxon>
        <taxon>Streptomycetaceae</taxon>
        <taxon>Kitasatospora</taxon>
    </lineage>
</organism>
<gene>
    <name evidence="3" type="ORF">KCH_41780</name>
</gene>
<accession>A0A066YT11</accession>
<dbReference type="EMBL" id="JNBY01000093">
    <property type="protein sequence ID" value="KDN84387.1"/>
    <property type="molecule type" value="Genomic_DNA"/>
</dbReference>
<dbReference type="Gene3D" id="1.10.30.50">
    <property type="match status" value="1"/>
</dbReference>
<feature type="compositionally biased region" description="Basic residues" evidence="1">
    <location>
        <begin position="77"/>
        <end position="87"/>
    </location>
</feature>
<reference evidence="3 4" key="1">
    <citation type="submission" date="2014-05" db="EMBL/GenBank/DDBJ databases">
        <title>Draft Genome Sequence of Kitasatospora cheerisanensis KCTC 2395.</title>
        <authorList>
            <person name="Nam D.H."/>
        </authorList>
    </citation>
    <scope>NUCLEOTIDE SEQUENCE [LARGE SCALE GENOMIC DNA]</scope>
    <source>
        <strain evidence="3 4">KCTC 2395</strain>
    </source>
</reference>
<name>A0A066YT11_9ACTN</name>
<dbReference type="RefSeq" id="WP_035864711.1">
    <property type="nucleotide sequence ID" value="NZ_KK853997.1"/>
</dbReference>
<dbReference type="AlphaFoldDB" id="A0A066YT11"/>
<dbReference type="CDD" id="cd00085">
    <property type="entry name" value="HNHc"/>
    <property type="match status" value="1"/>
</dbReference>
<comment type="caution">
    <text evidence="3">The sequence shown here is derived from an EMBL/GenBank/DDBJ whole genome shotgun (WGS) entry which is preliminary data.</text>
</comment>
<dbReference type="eggNOG" id="COG1403">
    <property type="taxonomic scope" value="Bacteria"/>
</dbReference>
<keyword evidence="4" id="KW-1185">Reference proteome</keyword>
<evidence type="ECO:0000256" key="1">
    <source>
        <dbReference type="SAM" id="MobiDB-lite"/>
    </source>
</evidence>
<dbReference type="OrthoDB" id="3234360at2"/>
<evidence type="ECO:0000313" key="3">
    <source>
        <dbReference type="EMBL" id="KDN84387.1"/>
    </source>
</evidence>
<feature type="region of interest" description="Disordered" evidence="1">
    <location>
        <begin position="64"/>
        <end position="94"/>
    </location>
</feature>
<dbReference type="InterPro" id="IPR003615">
    <property type="entry name" value="HNH_nuc"/>
</dbReference>
<dbReference type="HOGENOM" id="CLU_108879_10_1_11"/>
<sequence>MAWSTSTRRDRLPVDWPAIRQRILRRDRHTCYRCGGRAREVDHVQRGDDHRDSNLRAICTPCHRVKSSSEGGSATRRAYRPTRRRPPERHPGLT</sequence>
<proteinExistence type="predicted"/>
<feature type="domain" description="HNH nuclease" evidence="2">
    <location>
        <begin position="18"/>
        <end position="64"/>
    </location>
</feature>